<dbReference type="Proteomes" id="UP000826195">
    <property type="component" value="Unassembled WGS sequence"/>
</dbReference>
<evidence type="ECO:0000313" key="2">
    <source>
        <dbReference type="Proteomes" id="UP000826195"/>
    </source>
</evidence>
<name>A0AAV7I357_COTGL</name>
<evidence type="ECO:0000313" key="1">
    <source>
        <dbReference type="EMBL" id="KAH0540144.1"/>
    </source>
</evidence>
<dbReference type="EMBL" id="JAHXZJ010002609">
    <property type="protein sequence ID" value="KAH0540144.1"/>
    <property type="molecule type" value="Genomic_DNA"/>
</dbReference>
<protein>
    <submittedName>
        <fullName evidence="1">Uncharacterized protein</fullName>
    </submittedName>
</protein>
<organism evidence="1 2">
    <name type="scientific">Cotesia glomerata</name>
    <name type="common">Lepidopteran parasitic wasp</name>
    <name type="synonym">Apanteles glomeratus</name>
    <dbReference type="NCBI Taxonomy" id="32391"/>
    <lineage>
        <taxon>Eukaryota</taxon>
        <taxon>Metazoa</taxon>
        <taxon>Ecdysozoa</taxon>
        <taxon>Arthropoda</taxon>
        <taxon>Hexapoda</taxon>
        <taxon>Insecta</taxon>
        <taxon>Pterygota</taxon>
        <taxon>Neoptera</taxon>
        <taxon>Endopterygota</taxon>
        <taxon>Hymenoptera</taxon>
        <taxon>Apocrita</taxon>
        <taxon>Ichneumonoidea</taxon>
        <taxon>Braconidae</taxon>
        <taxon>Microgastrinae</taxon>
        <taxon>Cotesia</taxon>
    </lineage>
</organism>
<keyword evidence="2" id="KW-1185">Reference proteome</keyword>
<reference evidence="1 2" key="1">
    <citation type="journal article" date="2021" name="J. Hered.">
        <title>A chromosome-level genome assembly of the parasitoid wasp, Cotesia glomerata (Hymenoptera: Braconidae).</title>
        <authorList>
            <person name="Pinto B.J."/>
            <person name="Weis J.J."/>
            <person name="Gamble T."/>
            <person name="Ode P.J."/>
            <person name="Paul R."/>
            <person name="Zaspel J.M."/>
        </authorList>
    </citation>
    <scope>NUCLEOTIDE SEQUENCE [LARGE SCALE GENOMIC DNA]</scope>
    <source>
        <strain evidence="1">CgM1</strain>
    </source>
</reference>
<proteinExistence type="predicted"/>
<sequence length="186" mass="21681">MENNRLPLICLRRLHALRSDANNVKHNWLAQVFGIINTVAPEFTPALETLDAERWKAFKAYFLEKYRKHLLEQDLRKVANANYLQIKVNRPLDGSRASFLTKRVYFQALKTLLQARIASRYYHHLLTNFAINLTQCNHVKYVTLMGTSLMIIDVISKKGHPHLLLIQGNVEIYHMFDVHRGKLETS</sequence>
<dbReference type="AlphaFoldDB" id="A0AAV7I357"/>
<accession>A0AAV7I357</accession>
<gene>
    <name evidence="1" type="ORF">KQX54_013291</name>
</gene>
<comment type="caution">
    <text evidence="1">The sequence shown here is derived from an EMBL/GenBank/DDBJ whole genome shotgun (WGS) entry which is preliminary data.</text>
</comment>